<feature type="transmembrane region" description="Helical" evidence="1">
    <location>
        <begin position="12"/>
        <end position="33"/>
    </location>
</feature>
<comment type="caution">
    <text evidence="2">The sequence shown here is derived from an EMBL/GenBank/DDBJ whole genome shotgun (WGS) entry which is preliminary data.</text>
</comment>
<dbReference type="RefSeq" id="WP_116764797.1">
    <property type="nucleotide sequence ID" value="NZ_QCZH01000037.1"/>
</dbReference>
<dbReference type="InterPro" id="IPR021279">
    <property type="entry name" value="DUF2721"/>
</dbReference>
<proteinExistence type="predicted"/>
<protein>
    <submittedName>
        <fullName evidence="2">DUF2721 domain-containing protein</fullName>
    </submittedName>
</protein>
<dbReference type="OrthoDB" id="9813525at2"/>
<sequence>MTLHIETPALLFSATSLILLAYTNRFLTVATIIRGLKKAYKEKENRMILLEIKNLNLRLTLIRYMQMAGVLSLFLSVFTMLVLFLDYQLTGIYLFGFSLLSLLLSLGLCFWEINISVDALRLHLSDLTHKELEKEQQPSVIEK</sequence>
<feature type="transmembrane region" description="Helical" evidence="1">
    <location>
        <begin position="91"/>
        <end position="111"/>
    </location>
</feature>
<organism evidence="2 3">
    <name type="scientific">Flavobacterium laiguense</name>
    <dbReference type="NCBI Taxonomy" id="2169409"/>
    <lineage>
        <taxon>Bacteria</taxon>
        <taxon>Pseudomonadati</taxon>
        <taxon>Bacteroidota</taxon>
        <taxon>Flavobacteriia</taxon>
        <taxon>Flavobacteriales</taxon>
        <taxon>Flavobacteriaceae</taxon>
        <taxon>Flavobacterium</taxon>
    </lineage>
</organism>
<keyword evidence="1" id="KW-0472">Membrane</keyword>
<keyword evidence="3" id="KW-1185">Reference proteome</keyword>
<feature type="transmembrane region" description="Helical" evidence="1">
    <location>
        <begin position="64"/>
        <end position="85"/>
    </location>
</feature>
<evidence type="ECO:0000313" key="3">
    <source>
        <dbReference type="Proteomes" id="UP000245618"/>
    </source>
</evidence>
<dbReference type="Proteomes" id="UP000245618">
    <property type="component" value="Unassembled WGS sequence"/>
</dbReference>
<dbReference type="EMBL" id="QCZH01000037">
    <property type="protein sequence ID" value="PWA05318.1"/>
    <property type="molecule type" value="Genomic_DNA"/>
</dbReference>
<reference evidence="2 3" key="1">
    <citation type="submission" date="2018-04" db="EMBL/GenBank/DDBJ databases">
        <title>Flavobacterium sp. nov., isolated from glacier ice.</title>
        <authorList>
            <person name="Liu Q."/>
            <person name="Xin Y.-H."/>
        </authorList>
    </citation>
    <scope>NUCLEOTIDE SEQUENCE [LARGE SCALE GENOMIC DNA]</scope>
    <source>
        <strain evidence="2 3">LB2P30</strain>
    </source>
</reference>
<dbReference type="AlphaFoldDB" id="A0A2U1JKA4"/>
<accession>A0A2U1JKA4</accession>
<evidence type="ECO:0000313" key="2">
    <source>
        <dbReference type="EMBL" id="PWA05318.1"/>
    </source>
</evidence>
<dbReference type="Pfam" id="PF11026">
    <property type="entry name" value="DUF2721"/>
    <property type="match status" value="1"/>
</dbReference>
<keyword evidence="1" id="KW-0812">Transmembrane</keyword>
<keyword evidence="1" id="KW-1133">Transmembrane helix</keyword>
<name>A0A2U1JKA4_9FLAO</name>
<gene>
    <name evidence="2" type="ORF">DB891_17115</name>
</gene>
<evidence type="ECO:0000256" key="1">
    <source>
        <dbReference type="SAM" id="Phobius"/>
    </source>
</evidence>